<evidence type="ECO:0000256" key="9">
    <source>
        <dbReference type="ARBA" id="ARBA00022741"/>
    </source>
</evidence>
<organism evidence="19 20">
    <name type="scientific">Defluviicoccus vanus</name>
    <dbReference type="NCBI Taxonomy" id="111831"/>
    <lineage>
        <taxon>Bacteria</taxon>
        <taxon>Pseudomonadati</taxon>
        <taxon>Pseudomonadota</taxon>
        <taxon>Alphaproteobacteria</taxon>
        <taxon>Rhodospirillales</taxon>
        <taxon>Rhodospirillaceae</taxon>
        <taxon>Defluviicoccus</taxon>
    </lineage>
</organism>
<sequence length="475" mass="51259">MRRLRQTKIVATIGPASGTDEMLERLFRAGTDVFRFNFSHGTHAEHAAQLQRVRALEERVGRPIGVLADLQGPKLRVGRFANGKVSLETGQAFRLDLSAEPGSAERVQLPHPEIFAALHPGARLLLDDGRLCLGVTACGADFADTQVVAGGTLSNNKGVNLPNVVLDVSPLTEKDRRDLEFALEIGISLIALSFVQRPEDVEEAMRLINGRAHLISKLEKPTAIDKLEEIVDLTDGVMVARGDLGVELPPEMVPAIQKRIIRTCRQAGKPVIVATQMLESMITAPTPTRAEASDVANAVYEGADGVMLSGETAVGQYPVEAVSMMDRIIRHSENDPAYPELLNAGQAKPRRTTADTITESASRASATLPAAAIVTFTISGVTALRASRRRPLVPILAFTPSLWIARNLAGAWGIHAVLAEMMDDHLDMDALAVKVATDENFAKGGDHLIITTGLPLHVLSPTNVMRLVQIQHEKT</sequence>
<accession>A0A7H1MY37</accession>
<gene>
    <name evidence="19" type="primary">pyk</name>
    <name evidence="19" type="ORF">HQ394_02130</name>
</gene>
<dbReference type="Gene3D" id="3.40.1380.20">
    <property type="entry name" value="Pyruvate kinase, C-terminal domain"/>
    <property type="match status" value="1"/>
</dbReference>
<evidence type="ECO:0000256" key="16">
    <source>
        <dbReference type="RuleBase" id="RU000504"/>
    </source>
</evidence>
<evidence type="ECO:0000259" key="17">
    <source>
        <dbReference type="Pfam" id="PF00224"/>
    </source>
</evidence>
<dbReference type="GO" id="GO:0005524">
    <property type="term" value="F:ATP binding"/>
    <property type="evidence" value="ECO:0007669"/>
    <property type="project" value="UniProtKB-KW"/>
</dbReference>
<dbReference type="NCBIfam" id="NF004491">
    <property type="entry name" value="PRK05826.1"/>
    <property type="match status" value="1"/>
</dbReference>
<name>A0A7H1MY37_9PROT</name>
<evidence type="ECO:0000256" key="12">
    <source>
        <dbReference type="ARBA" id="ARBA00022842"/>
    </source>
</evidence>
<dbReference type="KEGG" id="dvn:HQ394_02130"/>
<reference evidence="19 20" key="1">
    <citation type="submission" date="2020-05" db="EMBL/GenBank/DDBJ databases">
        <title>Complete closed genome sequence of Defluviicoccus vanus.</title>
        <authorList>
            <person name="Bessarab I."/>
            <person name="Arumugam K."/>
            <person name="Maszenan A.M."/>
            <person name="Seviour R.J."/>
            <person name="Williams R.B."/>
        </authorList>
    </citation>
    <scope>NUCLEOTIDE SEQUENCE [LARGE SCALE GENOMIC DNA]</scope>
    <source>
        <strain evidence="19 20">Ben 114</strain>
    </source>
</reference>
<evidence type="ECO:0000256" key="13">
    <source>
        <dbReference type="ARBA" id="ARBA00023152"/>
    </source>
</evidence>
<evidence type="ECO:0000256" key="11">
    <source>
        <dbReference type="ARBA" id="ARBA00022840"/>
    </source>
</evidence>
<dbReference type="FunFam" id="3.20.20.60:FF:000025">
    <property type="entry name" value="Pyruvate kinase"/>
    <property type="match status" value="1"/>
</dbReference>
<keyword evidence="13 16" id="KW-0324">Glycolysis</keyword>
<evidence type="ECO:0000256" key="6">
    <source>
        <dbReference type="ARBA" id="ARBA00018587"/>
    </source>
</evidence>
<keyword evidence="12 16" id="KW-0460">Magnesium</keyword>
<evidence type="ECO:0000256" key="1">
    <source>
        <dbReference type="ARBA" id="ARBA00001946"/>
    </source>
</evidence>
<dbReference type="UniPathway" id="UPA00109">
    <property type="reaction ID" value="UER00188"/>
</dbReference>
<evidence type="ECO:0000256" key="14">
    <source>
        <dbReference type="ARBA" id="ARBA00023317"/>
    </source>
</evidence>
<dbReference type="Gene3D" id="3.20.20.60">
    <property type="entry name" value="Phosphoenolpyruvate-binding domains"/>
    <property type="match status" value="1"/>
</dbReference>
<dbReference type="InterPro" id="IPR001697">
    <property type="entry name" value="Pyr_Knase"/>
</dbReference>
<dbReference type="GO" id="GO:0004743">
    <property type="term" value="F:pyruvate kinase activity"/>
    <property type="evidence" value="ECO:0007669"/>
    <property type="project" value="UniProtKB-UniRule"/>
</dbReference>
<evidence type="ECO:0000313" key="19">
    <source>
        <dbReference type="EMBL" id="QNT68373.1"/>
    </source>
</evidence>
<dbReference type="SUPFAM" id="SSF51621">
    <property type="entry name" value="Phosphoenolpyruvate/pyruvate domain"/>
    <property type="match status" value="1"/>
</dbReference>
<dbReference type="GO" id="GO:0000287">
    <property type="term" value="F:magnesium ion binding"/>
    <property type="evidence" value="ECO:0007669"/>
    <property type="project" value="UniProtKB-UniRule"/>
</dbReference>
<feature type="domain" description="Pyruvate kinase barrel" evidence="17">
    <location>
        <begin position="5"/>
        <end position="322"/>
    </location>
</feature>
<comment type="catalytic activity">
    <reaction evidence="16">
        <text>pyruvate + ATP = phosphoenolpyruvate + ADP + H(+)</text>
        <dbReference type="Rhea" id="RHEA:18157"/>
        <dbReference type="ChEBI" id="CHEBI:15361"/>
        <dbReference type="ChEBI" id="CHEBI:15378"/>
        <dbReference type="ChEBI" id="CHEBI:30616"/>
        <dbReference type="ChEBI" id="CHEBI:58702"/>
        <dbReference type="ChEBI" id="CHEBI:456216"/>
        <dbReference type="EC" id="2.7.1.40"/>
    </reaction>
</comment>
<evidence type="ECO:0000256" key="4">
    <source>
        <dbReference type="ARBA" id="ARBA00008663"/>
    </source>
</evidence>
<comment type="similarity">
    <text evidence="4 16">Belongs to the pyruvate kinase family.</text>
</comment>
<dbReference type="InterPro" id="IPR011037">
    <property type="entry name" value="Pyrv_Knase-like_insert_dom_sf"/>
</dbReference>
<evidence type="ECO:0000256" key="3">
    <source>
        <dbReference type="ARBA" id="ARBA00004997"/>
    </source>
</evidence>
<dbReference type="GO" id="GO:0030955">
    <property type="term" value="F:potassium ion binding"/>
    <property type="evidence" value="ECO:0007669"/>
    <property type="project" value="UniProtKB-UniRule"/>
</dbReference>
<dbReference type="FunFam" id="2.40.33.10:FF:000001">
    <property type="entry name" value="Pyruvate kinase"/>
    <property type="match status" value="1"/>
</dbReference>
<dbReference type="NCBIfam" id="TIGR01064">
    <property type="entry name" value="pyruv_kin"/>
    <property type="match status" value="1"/>
</dbReference>
<dbReference type="GO" id="GO:0016301">
    <property type="term" value="F:kinase activity"/>
    <property type="evidence" value="ECO:0007669"/>
    <property type="project" value="UniProtKB-KW"/>
</dbReference>
<comment type="cofactor">
    <cofactor evidence="1">
        <name>Mg(2+)</name>
        <dbReference type="ChEBI" id="CHEBI:18420"/>
    </cofactor>
</comment>
<keyword evidence="20" id="KW-1185">Reference proteome</keyword>
<feature type="domain" description="Pyruvate kinase C-terminal" evidence="18">
    <location>
        <begin position="355"/>
        <end position="467"/>
    </location>
</feature>
<evidence type="ECO:0000313" key="20">
    <source>
        <dbReference type="Proteomes" id="UP000516369"/>
    </source>
</evidence>
<evidence type="ECO:0000256" key="2">
    <source>
        <dbReference type="ARBA" id="ARBA00001958"/>
    </source>
</evidence>
<dbReference type="NCBIfam" id="NF004978">
    <property type="entry name" value="PRK06354.1"/>
    <property type="match status" value="1"/>
</dbReference>
<keyword evidence="14 19" id="KW-0670">Pyruvate</keyword>
<dbReference type="PANTHER" id="PTHR11817">
    <property type="entry name" value="PYRUVATE KINASE"/>
    <property type="match status" value="1"/>
</dbReference>
<dbReference type="SUPFAM" id="SSF50800">
    <property type="entry name" value="PK beta-barrel domain-like"/>
    <property type="match status" value="1"/>
</dbReference>
<evidence type="ECO:0000256" key="8">
    <source>
        <dbReference type="ARBA" id="ARBA00022723"/>
    </source>
</evidence>
<dbReference type="InterPro" id="IPR015813">
    <property type="entry name" value="Pyrv/PenolPyrv_kinase-like_dom"/>
</dbReference>
<dbReference type="InterPro" id="IPR036918">
    <property type="entry name" value="Pyrv_Knase_C_sf"/>
</dbReference>
<evidence type="ECO:0000256" key="15">
    <source>
        <dbReference type="NCBIfam" id="TIGR01064"/>
    </source>
</evidence>
<keyword evidence="11" id="KW-0067">ATP-binding</keyword>
<dbReference type="Proteomes" id="UP000516369">
    <property type="component" value="Chromosome"/>
</dbReference>
<dbReference type="SUPFAM" id="SSF52935">
    <property type="entry name" value="PK C-terminal domain-like"/>
    <property type="match status" value="1"/>
</dbReference>
<proteinExistence type="inferred from homology"/>
<dbReference type="InterPro" id="IPR015795">
    <property type="entry name" value="Pyrv_Knase_C"/>
</dbReference>
<dbReference type="InterPro" id="IPR015793">
    <property type="entry name" value="Pyrv_Knase_brl"/>
</dbReference>
<dbReference type="InterPro" id="IPR040442">
    <property type="entry name" value="Pyrv_kinase-like_dom_sf"/>
</dbReference>
<protein>
    <recommendedName>
        <fullName evidence="6 15">Pyruvate kinase</fullName>
        <ecNumber evidence="5 15">2.7.1.40</ecNumber>
    </recommendedName>
</protein>
<comment type="pathway">
    <text evidence="3 16">Carbohydrate degradation; glycolysis; pyruvate from D-glyceraldehyde 3-phosphate: step 5/5.</text>
</comment>
<dbReference type="EC" id="2.7.1.40" evidence="5 15"/>
<dbReference type="InterPro" id="IPR015806">
    <property type="entry name" value="Pyrv_Knase_insert_dom_sf"/>
</dbReference>
<dbReference type="Gene3D" id="2.40.33.10">
    <property type="entry name" value="PK beta-barrel domain-like"/>
    <property type="match status" value="1"/>
</dbReference>
<dbReference type="PRINTS" id="PR01050">
    <property type="entry name" value="PYRUVTKNASE"/>
</dbReference>
<evidence type="ECO:0000256" key="5">
    <source>
        <dbReference type="ARBA" id="ARBA00012142"/>
    </source>
</evidence>
<evidence type="ECO:0000256" key="10">
    <source>
        <dbReference type="ARBA" id="ARBA00022777"/>
    </source>
</evidence>
<keyword evidence="8" id="KW-0479">Metal-binding</keyword>
<evidence type="ECO:0000259" key="18">
    <source>
        <dbReference type="Pfam" id="PF02887"/>
    </source>
</evidence>
<dbReference type="Pfam" id="PF00224">
    <property type="entry name" value="PK"/>
    <property type="match status" value="1"/>
</dbReference>
<dbReference type="AlphaFoldDB" id="A0A7H1MY37"/>
<dbReference type="Pfam" id="PF02887">
    <property type="entry name" value="PK_C"/>
    <property type="match status" value="1"/>
</dbReference>
<dbReference type="NCBIfam" id="NF004886">
    <property type="entry name" value="PRK06247.1"/>
    <property type="match status" value="1"/>
</dbReference>
<keyword evidence="10 16" id="KW-0418">Kinase</keyword>
<dbReference type="EMBL" id="CP053923">
    <property type="protein sequence ID" value="QNT68373.1"/>
    <property type="molecule type" value="Genomic_DNA"/>
</dbReference>
<keyword evidence="9" id="KW-0547">Nucleotide-binding</keyword>
<comment type="cofactor">
    <cofactor evidence="2">
        <name>K(+)</name>
        <dbReference type="ChEBI" id="CHEBI:29103"/>
    </cofactor>
</comment>
<keyword evidence="7 16" id="KW-0808">Transferase</keyword>
<evidence type="ECO:0000256" key="7">
    <source>
        <dbReference type="ARBA" id="ARBA00022679"/>
    </source>
</evidence>